<dbReference type="OrthoDB" id="422362at2759"/>
<comment type="subcellular location">
    <subcellularLocation>
        <location evidence="2">Chromosome</location>
    </subcellularLocation>
    <subcellularLocation>
        <location evidence="1">Nucleus</location>
    </subcellularLocation>
</comment>
<reference evidence="12 13" key="1">
    <citation type="submission" date="2018-02" db="EMBL/GenBank/DDBJ databases">
        <title>The genomes of Aspergillus section Nigri reveals drivers in fungal speciation.</title>
        <authorList>
            <consortium name="DOE Joint Genome Institute"/>
            <person name="Vesth T.C."/>
            <person name="Nybo J."/>
            <person name="Theobald S."/>
            <person name="Brandl J."/>
            <person name="Frisvad J.C."/>
            <person name="Nielsen K.F."/>
            <person name="Lyhne E.K."/>
            <person name="Kogle M.E."/>
            <person name="Kuo A."/>
            <person name="Riley R."/>
            <person name="Clum A."/>
            <person name="Nolan M."/>
            <person name="Lipzen A."/>
            <person name="Salamov A."/>
            <person name="Henrissat B."/>
            <person name="Wiebenga A."/>
            <person name="De vries R.P."/>
            <person name="Grigoriev I.V."/>
            <person name="Mortensen U.H."/>
            <person name="Andersen M.R."/>
            <person name="Baker S.E."/>
        </authorList>
    </citation>
    <scope>NUCLEOTIDE SEQUENCE [LARGE SCALE GENOMIC DNA]</scope>
    <source>
        <strain evidence="12 13">CBS 707.79</strain>
    </source>
</reference>
<feature type="compositionally biased region" description="Basic and acidic residues" evidence="8">
    <location>
        <begin position="198"/>
        <end position="222"/>
    </location>
</feature>
<feature type="compositionally biased region" description="Low complexity" evidence="8">
    <location>
        <begin position="804"/>
        <end position="816"/>
    </location>
</feature>
<dbReference type="InterPro" id="IPR003616">
    <property type="entry name" value="Post-SET_dom"/>
</dbReference>
<evidence type="ECO:0000256" key="8">
    <source>
        <dbReference type="SAM" id="MobiDB-lite"/>
    </source>
</evidence>
<evidence type="ECO:0008006" key="14">
    <source>
        <dbReference type="Google" id="ProtNLM"/>
    </source>
</evidence>
<dbReference type="Pfam" id="PF17907">
    <property type="entry name" value="AWS"/>
    <property type="match status" value="1"/>
</dbReference>
<keyword evidence="7" id="KW-0539">Nucleus</keyword>
<feature type="domain" description="SET" evidence="9">
    <location>
        <begin position="485"/>
        <end position="601"/>
    </location>
</feature>
<evidence type="ECO:0000259" key="11">
    <source>
        <dbReference type="PROSITE" id="PS51215"/>
    </source>
</evidence>
<evidence type="ECO:0000256" key="1">
    <source>
        <dbReference type="ARBA" id="ARBA00004123"/>
    </source>
</evidence>
<dbReference type="PROSITE" id="PS50280">
    <property type="entry name" value="SET"/>
    <property type="match status" value="1"/>
</dbReference>
<evidence type="ECO:0000256" key="5">
    <source>
        <dbReference type="ARBA" id="ARBA00022679"/>
    </source>
</evidence>
<dbReference type="GO" id="GO:0032259">
    <property type="term" value="P:methylation"/>
    <property type="evidence" value="ECO:0007669"/>
    <property type="project" value="UniProtKB-KW"/>
</dbReference>
<proteinExistence type="predicted"/>
<keyword evidence="6" id="KW-0949">S-adenosyl-L-methionine</keyword>
<feature type="domain" description="AWS" evidence="11">
    <location>
        <begin position="428"/>
        <end position="474"/>
    </location>
</feature>
<dbReference type="Gene3D" id="2.170.270.10">
    <property type="entry name" value="SET domain"/>
    <property type="match status" value="1"/>
</dbReference>
<feature type="compositionally biased region" description="Polar residues" evidence="8">
    <location>
        <begin position="172"/>
        <end position="191"/>
    </location>
</feature>
<dbReference type="EMBL" id="KZ825808">
    <property type="protein sequence ID" value="PYH98755.1"/>
    <property type="molecule type" value="Genomic_DNA"/>
</dbReference>
<feature type="compositionally biased region" description="Low complexity" evidence="8">
    <location>
        <begin position="725"/>
        <end position="735"/>
    </location>
</feature>
<dbReference type="STRING" id="1448320.A0A319DMF4"/>
<dbReference type="FunFam" id="2.170.270.10:FF:000037">
    <property type="entry name" value="Histone-lysine N-methyltransferase"/>
    <property type="match status" value="1"/>
</dbReference>
<accession>A0A319DMF4</accession>
<feature type="compositionally biased region" description="Basic and acidic residues" evidence="8">
    <location>
        <begin position="28"/>
        <end position="37"/>
    </location>
</feature>
<dbReference type="PANTHER" id="PTHR22884">
    <property type="entry name" value="SET DOMAIN PROTEINS"/>
    <property type="match status" value="1"/>
</dbReference>
<dbReference type="GO" id="GO:0005694">
    <property type="term" value="C:chromosome"/>
    <property type="evidence" value="ECO:0007669"/>
    <property type="project" value="UniProtKB-SubCell"/>
</dbReference>
<dbReference type="InterPro" id="IPR006560">
    <property type="entry name" value="AWS_dom"/>
</dbReference>
<evidence type="ECO:0000259" key="10">
    <source>
        <dbReference type="PROSITE" id="PS50868"/>
    </source>
</evidence>
<feature type="compositionally biased region" description="Basic residues" evidence="8">
    <location>
        <begin position="641"/>
        <end position="655"/>
    </location>
</feature>
<evidence type="ECO:0000313" key="13">
    <source>
        <dbReference type="Proteomes" id="UP000247810"/>
    </source>
</evidence>
<dbReference type="GO" id="GO:0042054">
    <property type="term" value="F:histone methyltransferase activity"/>
    <property type="evidence" value="ECO:0007669"/>
    <property type="project" value="InterPro"/>
</dbReference>
<dbReference type="SUPFAM" id="SSF82199">
    <property type="entry name" value="SET domain"/>
    <property type="match status" value="1"/>
</dbReference>
<dbReference type="SMART" id="SM00317">
    <property type="entry name" value="SET"/>
    <property type="match status" value="1"/>
</dbReference>
<dbReference type="Proteomes" id="UP000247810">
    <property type="component" value="Unassembled WGS sequence"/>
</dbReference>
<evidence type="ECO:0000256" key="2">
    <source>
        <dbReference type="ARBA" id="ARBA00004286"/>
    </source>
</evidence>
<dbReference type="Pfam" id="PF00856">
    <property type="entry name" value="SET"/>
    <property type="match status" value="1"/>
</dbReference>
<evidence type="ECO:0000259" key="9">
    <source>
        <dbReference type="PROSITE" id="PS50280"/>
    </source>
</evidence>
<sequence length="898" mass="98560">MSFPEALGMAGPTGLSGASPATPATLSDLKHHTHEPLEGTMGFEYAEQLLTPENSRSETSSNNENASAEEKPTLRRRSTRVTRASLRGGANLGDALDTDNHGIPTPVDETEPAVSGEALADAVGAAEAKRSASTSHLRHSIAVMETAIWSETTLTQDHADADDHPMAPDTPVSKSSQDPQPGDMSTSLQQRTLRKRVERVLTQEEKNDREKSTATTKKDSPKPMRRRSTRLSILDKASDLVGRASSVLGKRSRDKMERSTDPGRRASLRPRNVAAPKEEPPTPAPSAPVPKKRRVSESDLPSKTQAAEEPAQEQATSAEPVPRLKRKRWLAHGLYSGQEYTDAPPVQNRNRSRRKSQNQDQSPAQRRLLPLPMFAGDRLLKHGRDFQLPFDIFSPLPPGQPKPDEWRKTNKNVFVGDASSIWRANKHCELSKCMCTADTGCDEECQNRYMFYECDEDNCGLGPECGNRSFEELKHRTKAGGKYNIGVEVIKTDDRGYGVRSNRTFEPNQVIVEYTGEIVTQSECEKRMRTIYKNNECYYLMYFDQNMIIDATRGSIARFVNHSCEPNCRMEKWTVAGKPRMALFAGDRGIMTGEELTYDYNFDPYSQKNVQQCRCGSSNCRGILGPRPKEKDQRAKEPKVEKKKTKKRAKAGTKRKSGDVLDESASQVNKKRKLQVARSIKSGVKKAVSKARATVSKSAASRTKQVKAKGKSSPSKETAKKATKAKTSPSKGTPKNAVKEKSNPSKGTLKNAVKAPAKTAKAAAKAAPKTSPKTAKKQPVKKDEPKNKRNIKLPKVKATKTKARATVPKKTAQPTKAKTEKATKSPFKAPSKLSRPSAATKAKILAAAKGTNPRKRPPKKEDAKGDGKTAKKITKSKPKPKAKGTTKAPASAAVKGKK</sequence>
<dbReference type="SMART" id="SM00508">
    <property type="entry name" value="PostSET"/>
    <property type="match status" value="1"/>
</dbReference>
<dbReference type="PROSITE" id="PS51215">
    <property type="entry name" value="AWS"/>
    <property type="match status" value="1"/>
</dbReference>
<evidence type="ECO:0000256" key="6">
    <source>
        <dbReference type="ARBA" id="ARBA00022691"/>
    </source>
</evidence>
<feature type="compositionally biased region" description="Basic residues" evidence="8">
    <location>
        <begin position="870"/>
        <end position="884"/>
    </location>
</feature>
<feature type="compositionally biased region" description="Basic and acidic residues" evidence="8">
    <location>
        <begin position="859"/>
        <end position="869"/>
    </location>
</feature>
<gene>
    <name evidence="12" type="ORF">BO71DRAFT_425779</name>
</gene>
<keyword evidence="13" id="KW-1185">Reference proteome</keyword>
<dbReference type="VEuPathDB" id="FungiDB:BO71DRAFT_425779"/>
<feature type="domain" description="Post-SET" evidence="10">
    <location>
        <begin position="609"/>
        <end position="625"/>
    </location>
</feature>
<evidence type="ECO:0000313" key="12">
    <source>
        <dbReference type="EMBL" id="PYH98755.1"/>
    </source>
</evidence>
<dbReference type="InterPro" id="IPR046341">
    <property type="entry name" value="SET_dom_sf"/>
</dbReference>
<organism evidence="12 13">
    <name type="scientific">Aspergillus ellipticus CBS 707.79</name>
    <dbReference type="NCBI Taxonomy" id="1448320"/>
    <lineage>
        <taxon>Eukaryota</taxon>
        <taxon>Fungi</taxon>
        <taxon>Dikarya</taxon>
        <taxon>Ascomycota</taxon>
        <taxon>Pezizomycotina</taxon>
        <taxon>Eurotiomycetes</taxon>
        <taxon>Eurotiomycetidae</taxon>
        <taxon>Eurotiales</taxon>
        <taxon>Aspergillaceae</taxon>
        <taxon>Aspergillus</taxon>
        <taxon>Aspergillus subgen. Circumdati</taxon>
    </lineage>
</organism>
<feature type="compositionally biased region" description="Basic and acidic residues" evidence="8">
    <location>
        <begin position="627"/>
        <end position="640"/>
    </location>
</feature>
<feature type="compositionally biased region" description="Low complexity" evidence="8">
    <location>
        <begin position="304"/>
        <end position="320"/>
    </location>
</feature>
<dbReference type="PROSITE" id="PS50868">
    <property type="entry name" value="POST_SET"/>
    <property type="match status" value="1"/>
</dbReference>
<feature type="compositionally biased region" description="Low complexity" evidence="8">
    <location>
        <begin position="754"/>
        <end position="773"/>
    </location>
</feature>
<evidence type="ECO:0000256" key="3">
    <source>
        <dbReference type="ARBA" id="ARBA00022454"/>
    </source>
</evidence>
<feature type="region of interest" description="Disordered" evidence="8">
    <location>
        <begin position="1"/>
        <end position="113"/>
    </location>
</feature>
<keyword evidence="3" id="KW-0158">Chromosome</keyword>
<keyword evidence="4" id="KW-0489">Methyltransferase</keyword>
<feature type="compositionally biased region" description="Basic residues" evidence="8">
    <location>
        <begin position="788"/>
        <end position="803"/>
    </location>
</feature>
<dbReference type="InterPro" id="IPR001214">
    <property type="entry name" value="SET_dom"/>
</dbReference>
<dbReference type="AlphaFoldDB" id="A0A319DMF4"/>
<dbReference type="GO" id="GO:0005634">
    <property type="term" value="C:nucleus"/>
    <property type="evidence" value="ECO:0007669"/>
    <property type="project" value="UniProtKB-SubCell"/>
</dbReference>
<feature type="compositionally biased region" description="Low complexity" evidence="8">
    <location>
        <begin position="53"/>
        <end position="66"/>
    </location>
</feature>
<keyword evidence="5" id="KW-0808">Transferase</keyword>
<feature type="compositionally biased region" description="Basic and acidic residues" evidence="8">
    <location>
        <begin position="254"/>
        <end position="264"/>
    </location>
</feature>
<feature type="compositionally biased region" description="Low complexity" evidence="8">
    <location>
        <begin position="885"/>
        <end position="898"/>
    </location>
</feature>
<protein>
    <recommendedName>
        <fullName evidence="14">SET domain-containing protein</fullName>
    </recommendedName>
</protein>
<feature type="region of interest" description="Disordered" evidence="8">
    <location>
        <begin position="624"/>
        <end position="898"/>
    </location>
</feature>
<feature type="compositionally biased region" description="Low complexity" evidence="8">
    <location>
        <begin position="838"/>
        <end position="849"/>
    </location>
</feature>
<feature type="region of interest" description="Disordered" evidence="8">
    <location>
        <begin position="158"/>
        <end position="369"/>
    </location>
</feature>
<name>A0A319DMF4_9EURO</name>
<dbReference type="InterPro" id="IPR050777">
    <property type="entry name" value="SET2_Histone-Lys_MeTrsfase"/>
</dbReference>
<evidence type="ECO:0000256" key="7">
    <source>
        <dbReference type="ARBA" id="ARBA00023242"/>
    </source>
</evidence>
<evidence type="ECO:0000256" key="4">
    <source>
        <dbReference type="ARBA" id="ARBA00022603"/>
    </source>
</evidence>